<name>A0A9K3GTH5_HELAN</name>
<dbReference type="SUPFAM" id="SSF54277">
    <property type="entry name" value="CAD &amp; PB1 domains"/>
    <property type="match status" value="1"/>
</dbReference>
<keyword evidence="3" id="KW-1185">Reference proteome</keyword>
<dbReference type="Proteomes" id="UP000215914">
    <property type="component" value="Unassembled WGS sequence"/>
</dbReference>
<accession>A0A9K3GTH5</accession>
<dbReference type="CDD" id="cd05992">
    <property type="entry name" value="PB1"/>
    <property type="match status" value="1"/>
</dbReference>
<dbReference type="InterPro" id="IPR053793">
    <property type="entry name" value="PB1-like"/>
</dbReference>
<feature type="domain" description="PB1" evidence="1">
    <location>
        <begin position="189"/>
        <end position="271"/>
    </location>
</feature>
<evidence type="ECO:0000313" key="3">
    <source>
        <dbReference type="Proteomes" id="UP000215914"/>
    </source>
</evidence>
<organism evidence="2 3">
    <name type="scientific">Helianthus annuus</name>
    <name type="common">Common sunflower</name>
    <dbReference type="NCBI Taxonomy" id="4232"/>
    <lineage>
        <taxon>Eukaryota</taxon>
        <taxon>Viridiplantae</taxon>
        <taxon>Streptophyta</taxon>
        <taxon>Embryophyta</taxon>
        <taxon>Tracheophyta</taxon>
        <taxon>Spermatophyta</taxon>
        <taxon>Magnoliopsida</taxon>
        <taxon>eudicotyledons</taxon>
        <taxon>Gunneridae</taxon>
        <taxon>Pentapetalae</taxon>
        <taxon>asterids</taxon>
        <taxon>campanulids</taxon>
        <taxon>Asterales</taxon>
        <taxon>Asteraceae</taxon>
        <taxon>Asteroideae</taxon>
        <taxon>Heliantheae alliance</taxon>
        <taxon>Heliantheae</taxon>
        <taxon>Helianthus</taxon>
    </lineage>
</organism>
<dbReference type="InterPro" id="IPR000270">
    <property type="entry name" value="PB1_dom"/>
</dbReference>
<proteinExistence type="predicted"/>
<dbReference type="EMBL" id="MNCJ02000332">
    <property type="protein sequence ID" value="KAF5753819.1"/>
    <property type="molecule type" value="Genomic_DNA"/>
</dbReference>
<evidence type="ECO:0000259" key="1">
    <source>
        <dbReference type="PROSITE" id="PS51745"/>
    </source>
</evidence>
<reference evidence="2" key="1">
    <citation type="journal article" date="2017" name="Nature">
        <title>The sunflower genome provides insights into oil metabolism, flowering and Asterid evolution.</title>
        <authorList>
            <person name="Badouin H."/>
            <person name="Gouzy J."/>
            <person name="Grassa C.J."/>
            <person name="Murat F."/>
            <person name="Staton S.E."/>
            <person name="Cottret L."/>
            <person name="Lelandais-Briere C."/>
            <person name="Owens G.L."/>
            <person name="Carrere S."/>
            <person name="Mayjonade B."/>
            <person name="Legrand L."/>
            <person name="Gill N."/>
            <person name="Kane N.C."/>
            <person name="Bowers J.E."/>
            <person name="Hubner S."/>
            <person name="Bellec A."/>
            <person name="Berard A."/>
            <person name="Berges H."/>
            <person name="Blanchet N."/>
            <person name="Boniface M.C."/>
            <person name="Brunel D."/>
            <person name="Catrice O."/>
            <person name="Chaidir N."/>
            <person name="Claudel C."/>
            <person name="Donnadieu C."/>
            <person name="Faraut T."/>
            <person name="Fievet G."/>
            <person name="Helmstetter N."/>
            <person name="King M."/>
            <person name="Knapp S.J."/>
            <person name="Lai Z."/>
            <person name="Le Paslier M.C."/>
            <person name="Lippi Y."/>
            <person name="Lorenzon L."/>
            <person name="Mandel J.R."/>
            <person name="Marage G."/>
            <person name="Marchand G."/>
            <person name="Marquand E."/>
            <person name="Bret-Mestries E."/>
            <person name="Morien E."/>
            <person name="Nambeesan S."/>
            <person name="Nguyen T."/>
            <person name="Pegot-Espagnet P."/>
            <person name="Pouilly N."/>
            <person name="Raftis F."/>
            <person name="Sallet E."/>
            <person name="Schiex T."/>
            <person name="Thomas J."/>
            <person name="Vandecasteele C."/>
            <person name="Vares D."/>
            <person name="Vear F."/>
            <person name="Vautrin S."/>
            <person name="Crespi M."/>
            <person name="Mangin B."/>
            <person name="Burke J.M."/>
            <person name="Salse J."/>
            <person name="Munos S."/>
            <person name="Vincourt P."/>
            <person name="Rieseberg L.H."/>
            <person name="Langlade N.B."/>
        </authorList>
    </citation>
    <scope>NUCLEOTIDE SEQUENCE</scope>
    <source>
        <tissue evidence="2">Leaves</tissue>
    </source>
</reference>
<dbReference type="GO" id="GO:0003700">
    <property type="term" value="F:DNA-binding transcription factor activity"/>
    <property type="evidence" value="ECO:0007669"/>
    <property type="project" value="InterPro"/>
</dbReference>
<dbReference type="SMART" id="SM00666">
    <property type="entry name" value="PB1"/>
    <property type="match status" value="1"/>
</dbReference>
<dbReference type="PANTHER" id="PTHR32002">
    <property type="entry name" value="PROTEIN NLP8"/>
    <property type="match status" value="1"/>
</dbReference>
<dbReference type="Gramene" id="mRNA:HanXRQr2_Chr17g0784341">
    <property type="protein sequence ID" value="mRNA:HanXRQr2_Chr17g0784341"/>
    <property type="gene ID" value="HanXRQr2_Chr17g0784341"/>
</dbReference>
<dbReference type="Gene3D" id="3.10.20.90">
    <property type="entry name" value="Phosphatidylinositol 3-kinase Catalytic Subunit, Chain A, domain 1"/>
    <property type="match status" value="1"/>
</dbReference>
<dbReference type="PROSITE" id="PS51745">
    <property type="entry name" value="PB1"/>
    <property type="match status" value="1"/>
</dbReference>
<evidence type="ECO:0000313" key="2">
    <source>
        <dbReference type="EMBL" id="KAF5753819.1"/>
    </source>
</evidence>
<sequence>MDAINSPNQFNIRGVRIIVLIQQVPILESIDRIFRSFNFGNGSGLLQYWECTPSELEDIGCNLMLTDQTFMSTPDEGLEDYRRRCLENPHRFVGLETSVGNWLAGRAAQTGIADHRTIHHVLNQEDQHSTDVGGKGQLVLPVFYDQGAGNKLVGIIEFVTPVPKECYVEDFEHIHDLLKDEGLKSEYLGKTIKVEYNDMIKFTLPLSAKFTDLQSKVTERFTDLEHQEFRVEYNDTEGNRLPIASDVDLRVCMAESSSKGAKFIRMYVLLNP</sequence>
<dbReference type="Pfam" id="PF00564">
    <property type="entry name" value="PB1"/>
    <property type="match status" value="1"/>
</dbReference>
<comment type="caution">
    <text evidence="2">The sequence shown here is derived from an EMBL/GenBank/DDBJ whole genome shotgun (WGS) entry which is preliminary data.</text>
</comment>
<protein>
    <submittedName>
        <fullName evidence="2">PB1 domain-containing protein</fullName>
    </submittedName>
</protein>
<gene>
    <name evidence="2" type="ORF">HanXRQr2_Chr17g0784341</name>
</gene>
<dbReference type="AlphaFoldDB" id="A0A9K3GTH5"/>
<reference evidence="2" key="2">
    <citation type="submission" date="2020-06" db="EMBL/GenBank/DDBJ databases">
        <title>Helianthus annuus Genome sequencing and assembly Release 2.</title>
        <authorList>
            <person name="Gouzy J."/>
            <person name="Langlade N."/>
            <person name="Munos S."/>
        </authorList>
    </citation>
    <scope>NUCLEOTIDE SEQUENCE</scope>
    <source>
        <tissue evidence="2">Leaves</tissue>
    </source>
</reference>
<dbReference type="PANTHER" id="PTHR32002:SF35">
    <property type="entry name" value="PROTEIN NLP6"/>
    <property type="match status" value="1"/>
</dbReference>
<dbReference type="InterPro" id="IPR045012">
    <property type="entry name" value="NLP"/>
</dbReference>